<dbReference type="GO" id="GO:0045892">
    <property type="term" value="P:negative regulation of DNA-templated transcription"/>
    <property type="evidence" value="ECO:0007669"/>
    <property type="project" value="InterPro"/>
</dbReference>
<evidence type="ECO:0008006" key="5">
    <source>
        <dbReference type="Google" id="ProtNLM"/>
    </source>
</evidence>
<sequence>MKQNLLRSLLLTTLLCAALPAWSQTESSLLDKAQNAFSRGAYQDAIGSLESFLRLNPKDLKALQLLAESYLKRNEIQLAEATLESALPLERNHERTHFLFGQLRLQQKEYLKARSEFRSLIYLNKANQAVYLHLAQTAQALGEQTELAEALTKGLELSKEKTEDRARLLLFQAKLNSEPEKALLELSDYILGPELKKEVQQEKFRWLAEQNQFRKIIDISFESLSEAAKDQNTTLATAVYADLLRWLGKSQNPDLDQTYLLQQMEKLHSLYPNDTITRQQLISHYQRLKQPENLLALYREELISKGADLDPLEQAQLFRNIADLHLQMGYLQFAYDNYLRAIDKVPADFHSRLRVGVIYLTAKDYKEAIKTFEKILVEQPVLYEARLYLAFAQAFNQEPEKAKQSLAAVPENFEPNLQVWLKSLIAYQNTESMTDIWKQLLPEFRDLPAKQ</sequence>
<dbReference type="InterPro" id="IPR011990">
    <property type="entry name" value="TPR-like_helical_dom_sf"/>
</dbReference>
<protein>
    <recommendedName>
        <fullName evidence="5">Tetratricopeptide repeat protein</fullName>
    </recommendedName>
</protein>
<dbReference type="PANTHER" id="PTHR44749">
    <property type="entry name" value="SUPPRESSOR OF RPS4-RLD 1"/>
    <property type="match status" value="1"/>
</dbReference>
<gene>
    <name evidence="3" type="ORF">COW36_20220</name>
</gene>
<feature type="chain" id="PRO_5014882848" description="Tetratricopeptide repeat protein" evidence="2">
    <location>
        <begin position="24"/>
        <end position="451"/>
    </location>
</feature>
<evidence type="ECO:0000256" key="2">
    <source>
        <dbReference type="SAM" id="SignalP"/>
    </source>
</evidence>
<organism evidence="3 4">
    <name type="scientific">bacterium (Candidatus Blackallbacteria) CG17_big_fil_post_rev_8_21_14_2_50_48_46</name>
    <dbReference type="NCBI Taxonomy" id="2014261"/>
    <lineage>
        <taxon>Bacteria</taxon>
        <taxon>Candidatus Blackallbacteria</taxon>
    </lineage>
</organism>
<evidence type="ECO:0000256" key="1">
    <source>
        <dbReference type="PROSITE-ProRule" id="PRU00339"/>
    </source>
</evidence>
<evidence type="ECO:0000313" key="3">
    <source>
        <dbReference type="EMBL" id="PIW14734.1"/>
    </source>
</evidence>
<feature type="repeat" description="TPR" evidence="1">
    <location>
        <begin position="349"/>
        <end position="382"/>
    </location>
</feature>
<accession>A0A2M7FZA9</accession>
<dbReference type="PROSITE" id="PS50005">
    <property type="entry name" value="TPR"/>
    <property type="match status" value="1"/>
</dbReference>
<feature type="signal peptide" evidence="2">
    <location>
        <begin position="1"/>
        <end position="23"/>
    </location>
</feature>
<proteinExistence type="predicted"/>
<dbReference type="AlphaFoldDB" id="A0A2M7FZA9"/>
<dbReference type="SMART" id="SM00028">
    <property type="entry name" value="TPR"/>
    <property type="match status" value="5"/>
</dbReference>
<evidence type="ECO:0000313" key="4">
    <source>
        <dbReference type="Proteomes" id="UP000231019"/>
    </source>
</evidence>
<reference evidence="3 4" key="1">
    <citation type="submission" date="2017-09" db="EMBL/GenBank/DDBJ databases">
        <title>Depth-based differentiation of microbial function through sediment-hosted aquifers and enrichment of novel symbionts in the deep terrestrial subsurface.</title>
        <authorList>
            <person name="Probst A.J."/>
            <person name="Ladd B."/>
            <person name="Jarett J.K."/>
            <person name="Geller-Mcgrath D.E."/>
            <person name="Sieber C.M."/>
            <person name="Emerson J.B."/>
            <person name="Anantharaman K."/>
            <person name="Thomas B.C."/>
            <person name="Malmstrom R."/>
            <person name="Stieglmeier M."/>
            <person name="Klingl A."/>
            <person name="Woyke T."/>
            <person name="Ryan C.M."/>
            <person name="Banfield J.F."/>
        </authorList>
    </citation>
    <scope>NUCLEOTIDE SEQUENCE [LARGE SCALE GENOMIC DNA]</scope>
    <source>
        <strain evidence="3">CG17_big_fil_post_rev_8_21_14_2_50_48_46</strain>
    </source>
</reference>
<dbReference type="Proteomes" id="UP000231019">
    <property type="component" value="Unassembled WGS sequence"/>
</dbReference>
<dbReference type="PANTHER" id="PTHR44749:SF1">
    <property type="entry name" value="TETRATRICOPEPTIDE-LIKE HELICAL DOMAIN-CONTAINING PROTEIN"/>
    <property type="match status" value="1"/>
</dbReference>
<dbReference type="Pfam" id="PF12895">
    <property type="entry name" value="ANAPC3"/>
    <property type="match status" value="1"/>
</dbReference>
<dbReference type="InterPro" id="IPR019734">
    <property type="entry name" value="TPR_rpt"/>
</dbReference>
<name>A0A2M7FZA9_9BACT</name>
<comment type="caution">
    <text evidence="3">The sequence shown here is derived from an EMBL/GenBank/DDBJ whole genome shotgun (WGS) entry which is preliminary data.</text>
</comment>
<dbReference type="SUPFAM" id="SSF48452">
    <property type="entry name" value="TPR-like"/>
    <property type="match status" value="1"/>
</dbReference>
<dbReference type="InterPro" id="IPR044650">
    <property type="entry name" value="SRFR1-like"/>
</dbReference>
<keyword evidence="2" id="KW-0732">Signal</keyword>
<dbReference type="Gene3D" id="1.25.40.10">
    <property type="entry name" value="Tetratricopeptide repeat domain"/>
    <property type="match status" value="2"/>
</dbReference>
<dbReference type="EMBL" id="PFFQ01000056">
    <property type="protein sequence ID" value="PIW14734.1"/>
    <property type="molecule type" value="Genomic_DNA"/>
</dbReference>
<keyword evidence="1" id="KW-0802">TPR repeat</keyword>
<dbReference type="Pfam" id="PF14559">
    <property type="entry name" value="TPR_19"/>
    <property type="match status" value="1"/>
</dbReference>